<reference evidence="3 4" key="1">
    <citation type="submission" date="2019-08" db="EMBL/GenBank/DDBJ databases">
        <title>Genome of Aequorivita antarctica SW49 (type strain).</title>
        <authorList>
            <person name="Bowman J.P."/>
        </authorList>
    </citation>
    <scope>NUCLEOTIDE SEQUENCE [LARGE SCALE GENOMIC DNA]</scope>
    <source>
        <strain evidence="3 4">SW49</strain>
    </source>
</reference>
<name>A0A5C6Z2I6_9FLAO</name>
<dbReference type="RefSeq" id="WP_111843756.1">
    <property type="nucleotide sequence ID" value="NZ_UEGI01000003.1"/>
</dbReference>
<gene>
    <name evidence="3" type="ORF">ESU54_03485</name>
</gene>
<dbReference type="Gene3D" id="3.40.50.300">
    <property type="entry name" value="P-loop containing nucleotide triphosphate hydrolases"/>
    <property type="match status" value="1"/>
</dbReference>
<keyword evidence="1" id="KW-0472">Membrane</keyword>
<dbReference type="InterPro" id="IPR049052">
    <property type="entry name" value="nSTAND1"/>
</dbReference>
<organism evidence="3 4">
    <name type="scientific">Aequorivita antarctica</name>
    <dbReference type="NCBI Taxonomy" id="153266"/>
    <lineage>
        <taxon>Bacteria</taxon>
        <taxon>Pseudomonadati</taxon>
        <taxon>Bacteroidota</taxon>
        <taxon>Flavobacteriia</taxon>
        <taxon>Flavobacteriales</taxon>
        <taxon>Flavobacteriaceae</taxon>
        <taxon>Aequorivita</taxon>
    </lineage>
</organism>
<dbReference type="EMBL" id="VORT01000002">
    <property type="protein sequence ID" value="TXD74327.1"/>
    <property type="molecule type" value="Genomic_DNA"/>
</dbReference>
<evidence type="ECO:0000259" key="2">
    <source>
        <dbReference type="Pfam" id="PF20703"/>
    </source>
</evidence>
<keyword evidence="4" id="KW-1185">Reference proteome</keyword>
<dbReference type="InterPro" id="IPR027417">
    <property type="entry name" value="P-loop_NTPase"/>
</dbReference>
<proteinExistence type="predicted"/>
<feature type="domain" description="Novel STAND NTPase 1" evidence="2">
    <location>
        <begin position="8"/>
        <end position="420"/>
    </location>
</feature>
<sequence length="949" mass="108912">MKTDNPNPYVGLRPFDIDEGLLFFGRAQQTLELLQQLHLHHFVAVVGSSGSGKSSLLRAGLIPLLKAGYLVQNSDHWLVAIMKPGQNPLYNLSESLLLQINANVDEQEVEALVQEVKEKGVTAILELIEPIKKEKNINFFLLVDQFEELFRFVMDQNNNERKDEAIDFVNIMLELSQQTITAFYVIITMRSDFIGDCTQFFGLPEAMNKSQYLVPRLNRTQLKTVIEGPAKLYGGTVNQSLTSILLNDLGKIKDELPLLQHALMRMWDYKTSNSKSDELSLEDYESIGGIENALSNHADEALAGMDDKERHLTKKIFQALTIIDENGRKTRRPVLLSQLVSITGATEKEVLHSIEQFIKDKRAFLIISKSGNDKVIDISHESLIRQWKTLNVWVDEEAEAAYYYLNLADAWQLHQQQKKDFLTGSELQLALEWRDTFKPEAPWANRYKEGFTECIDYLNRSEQEHNRILALEKDRRQKKRTMMGAIMGLLVVMLIGASVGIYFLDKSKIDLKKRTEEKLIAYDSLNKQQKIIENALIETRAAKDEAVPWIIRATWRAGNDYDPPAAYVTGIRGIIAYGEPILSLDKMQFLSPFKIFNSGPHESQFNWHSADFGHYNPNFVKWISEYLIPGATDEIFRKNTQHIYEQHLSLLARAYSLSYKAWKLDSVTMEQEKTSYLEHLSHGDFQKNYFMGDVYSAYSYATEYKKPGLLAAYAHVAAGFWVRREIDGTADEFMMALEKLIKTYDRPLHKEYQELSTPFSRTLEDALIGIWKLGDFKKEYRRFATFKKNGDLSIRDGNEITQHTWKFVNPSTLLIDGKEVSVSTYVGTIMIEGLDGTGKSTRFNRMYPQQSLSEYDKEMGEVDAFNALKVVTTIGTFQCNYEGKWVGPKENGQSTNYEQMGRSSMGIYLYNKTEDIDVFLNFYNNQVLFSKDKVQGKYTGNIMGKIRYD</sequence>
<dbReference type="Pfam" id="PF20703">
    <property type="entry name" value="nSTAND1"/>
    <property type="match status" value="1"/>
</dbReference>
<keyword evidence="1" id="KW-0812">Transmembrane</keyword>
<feature type="transmembrane region" description="Helical" evidence="1">
    <location>
        <begin position="482"/>
        <end position="504"/>
    </location>
</feature>
<protein>
    <recommendedName>
        <fullName evidence="2">Novel STAND NTPase 1 domain-containing protein</fullName>
    </recommendedName>
</protein>
<evidence type="ECO:0000256" key="1">
    <source>
        <dbReference type="SAM" id="Phobius"/>
    </source>
</evidence>
<dbReference type="AlphaFoldDB" id="A0A5C6Z2I6"/>
<evidence type="ECO:0000313" key="3">
    <source>
        <dbReference type="EMBL" id="TXD74327.1"/>
    </source>
</evidence>
<evidence type="ECO:0000313" key="4">
    <source>
        <dbReference type="Proteomes" id="UP000321497"/>
    </source>
</evidence>
<accession>A0A5C6Z2I6</accession>
<dbReference type="Proteomes" id="UP000321497">
    <property type="component" value="Unassembled WGS sequence"/>
</dbReference>
<dbReference type="SUPFAM" id="SSF52540">
    <property type="entry name" value="P-loop containing nucleoside triphosphate hydrolases"/>
    <property type="match status" value="1"/>
</dbReference>
<keyword evidence="1" id="KW-1133">Transmembrane helix</keyword>
<dbReference type="OrthoDB" id="414967at2"/>
<comment type="caution">
    <text evidence="3">The sequence shown here is derived from an EMBL/GenBank/DDBJ whole genome shotgun (WGS) entry which is preliminary data.</text>
</comment>